<organism evidence="4 6">
    <name type="scientific">Rubrobacter radiotolerans</name>
    <name type="common">Arthrobacter radiotolerans</name>
    <dbReference type="NCBI Taxonomy" id="42256"/>
    <lineage>
        <taxon>Bacteria</taxon>
        <taxon>Bacillati</taxon>
        <taxon>Actinomycetota</taxon>
        <taxon>Rubrobacteria</taxon>
        <taxon>Rubrobacterales</taxon>
        <taxon>Rubrobacteraceae</taxon>
        <taxon>Rubrobacter</taxon>
    </lineage>
</organism>
<evidence type="ECO:0000256" key="3">
    <source>
        <dbReference type="SAM" id="MobiDB-lite"/>
    </source>
</evidence>
<dbReference type="AlphaFoldDB" id="A0A023X3W5"/>
<reference evidence="5" key="2">
    <citation type="submission" date="2023-11" db="EMBL/GenBank/DDBJ databases">
        <title>MicrobeMod: A computational toolkit for identifying prokaryotic methylation and restriction-modification with nanopore sequencing.</title>
        <authorList>
            <person name="Crits-Christoph A."/>
            <person name="Kang S.C."/>
            <person name="Lee H."/>
            <person name="Ostrov N."/>
        </authorList>
    </citation>
    <scope>NUCLEOTIDE SEQUENCE</scope>
    <source>
        <strain evidence="5">ATCC 51242</strain>
    </source>
</reference>
<name>A0A023X3W5_RUBRA</name>
<dbReference type="InterPro" id="IPR005754">
    <property type="entry name" value="Sortase"/>
</dbReference>
<protein>
    <submittedName>
        <fullName evidence="5">Class E sortase</fullName>
    </submittedName>
    <submittedName>
        <fullName evidence="4">Sortase family</fullName>
    </submittedName>
</protein>
<reference evidence="4 6" key="1">
    <citation type="submission" date="2014-03" db="EMBL/GenBank/DDBJ databases">
        <title>Complete genome sequence of the Radio-Resistant Rubrobacter radiotolerans RSPS-4.</title>
        <authorList>
            <person name="Egas C.C."/>
            <person name="Barroso C.C."/>
            <person name="Froufe H.J.C."/>
            <person name="Pacheco J.J."/>
            <person name="Albuquerque L.L."/>
            <person name="da Costa M.M.S."/>
        </authorList>
    </citation>
    <scope>NUCLEOTIDE SEQUENCE [LARGE SCALE GENOMIC DNA]</scope>
    <source>
        <strain evidence="4 6">RSPS-4</strain>
    </source>
</reference>
<proteinExistence type="predicted"/>
<feature type="region of interest" description="Disordered" evidence="3">
    <location>
        <begin position="35"/>
        <end position="81"/>
    </location>
</feature>
<dbReference type="eggNOG" id="COG3764">
    <property type="taxonomic scope" value="Bacteria"/>
</dbReference>
<evidence type="ECO:0000256" key="1">
    <source>
        <dbReference type="ARBA" id="ARBA00022801"/>
    </source>
</evidence>
<gene>
    <name evidence="4" type="ORF">RradSPS_1608</name>
    <name evidence="5" type="ORF">SIL72_09695</name>
</gene>
<dbReference type="STRING" id="42256.RradSPS_1608"/>
<dbReference type="Gene3D" id="2.40.260.10">
    <property type="entry name" value="Sortase"/>
    <property type="match status" value="1"/>
</dbReference>
<dbReference type="SUPFAM" id="SSF63817">
    <property type="entry name" value="Sortase"/>
    <property type="match status" value="1"/>
</dbReference>
<accession>A0A023X3W5</accession>
<dbReference type="Pfam" id="PF04203">
    <property type="entry name" value="Sortase"/>
    <property type="match status" value="1"/>
</dbReference>
<dbReference type="GO" id="GO:0016787">
    <property type="term" value="F:hydrolase activity"/>
    <property type="evidence" value="ECO:0007669"/>
    <property type="project" value="UniProtKB-KW"/>
</dbReference>
<dbReference type="EMBL" id="CP007514">
    <property type="protein sequence ID" value="AHY46891.1"/>
    <property type="molecule type" value="Genomic_DNA"/>
</dbReference>
<dbReference type="EMBL" id="JAWXXX010000001">
    <property type="protein sequence ID" value="MDX5894296.1"/>
    <property type="molecule type" value="Genomic_DNA"/>
</dbReference>
<keyword evidence="6" id="KW-1185">Reference proteome</keyword>
<dbReference type="InterPro" id="IPR042003">
    <property type="entry name" value="Sortase_E"/>
</dbReference>
<evidence type="ECO:0000313" key="6">
    <source>
        <dbReference type="Proteomes" id="UP000025229"/>
    </source>
</evidence>
<dbReference type="Proteomes" id="UP001281130">
    <property type="component" value="Unassembled WGS sequence"/>
</dbReference>
<evidence type="ECO:0000313" key="5">
    <source>
        <dbReference type="EMBL" id="MDX5894296.1"/>
    </source>
</evidence>
<dbReference type="RefSeq" id="WP_084263834.1">
    <property type="nucleotide sequence ID" value="NZ_CP007514.1"/>
</dbReference>
<dbReference type="CDD" id="cd05830">
    <property type="entry name" value="Sortase_E"/>
    <property type="match status" value="1"/>
</dbReference>
<dbReference type="InterPro" id="IPR023365">
    <property type="entry name" value="Sortase_dom-sf"/>
</dbReference>
<evidence type="ECO:0000313" key="4">
    <source>
        <dbReference type="EMBL" id="AHY46891.1"/>
    </source>
</evidence>
<keyword evidence="1" id="KW-0378">Hydrolase</keyword>
<sequence length="277" mass="28918">MHARSLNRRSGTPAVLLLLFFLFAFVAGCGLSGEPTGAGESGAPSDPSATAEADSDGEKSANAEDEPESSGGGVRSITPEDVLSEEELAAGAPEYRDWETPTDAEVVSLPGSEGTSAGAIPAVKPFNFGRDPGGPDDKTLYLTVPAIGLRDVPVYNELSEEALTDSTVHHPGTGFPWQAGANTFIAGHRIGYEGTGSWQVFYDVPSLVAGDEVIVTDSEGGEYVYRVTGQQTVGTDNVASMNPPEDGSSVISLQTCTLPDYSERIIVRGEFVEGDAV</sequence>
<dbReference type="PROSITE" id="PS51257">
    <property type="entry name" value="PROKAR_LIPOPROTEIN"/>
    <property type="match status" value="1"/>
</dbReference>
<dbReference type="KEGG" id="rrd:RradSPS_1608"/>
<evidence type="ECO:0000256" key="2">
    <source>
        <dbReference type="PIRSR" id="PIRSR605754-1"/>
    </source>
</evidence>
<feature type="active site" description="Acyl-thioester intermediate" evidence="2">
    <location>
        <position position="256"/>
    </location>
</feature>
<feature type="active site" description="Proton donor/acceptor" evidence="2">
    <location>
        <position position="188"/>
    </location>
</feature>
<dbReference type="HOGENOM" id="CLU_1041634_0_0_11"/>
<dbReference type="Proteomes" id="UP000025229">
    <property type="component" value="Chromosome"/>
</dbReference>